<name>A0A8B9Z121_9AVES</name>
<dbReference type="Ensembl" id="ENSBJAT00000001166.1">
    <property type="protein sequence ID" value="ENSBJAP00000001138.1"/>
    <property type="gene ID" value="ENSBJAG00000000864.1"/>
</dbReference>
<dbReference type="GO" id="GO:0034089">
    <property type="term" value="P:establishment of meiotic sister chromatid cohesion"/>
    <property type="evidence" value="ECO:0007669"/>
    <property type="project" value="TreeGrafter"/>
</dbReference>
<dbReference type="PANTHER" id="PTHR11199">
    <property type="entry name" value="STROMAL ANTIGEN"/>
    <property type="match status" value="1"/>
</dbReference>
<evidence type="ECO:0000256" key="1">
    <source>
        <dbReference type="ARBA" id="ARBA00005486"/>
    </source>
</evidence>
<dbReference type="GO" id="GO:0005634">
    <property type="term" value="C:nucleus"/>
    <property type="evidence" value="ECO:0007669"/>
    <property type="project" value="TreeGrafter"/>
</dbReference>
<dbReference type="GO" id="GO:0000785">
    <property type="term" value="C:chromatin"/>
    <property type="evidence" value="ECO:0007669"/>
    <property type="project" value="TreeGrafter"/>
</dbReference>
<keyword evidence="5" id="KW-1185">Reference proteome</keyword>
<sequence length="175" mass="19625">PNLHRVPFRQVSKRPRRREPSGDGSSLAASNPEQNTLFEAVRSAKIAVETVVDDWLETYKQDRALSPLHLQNSEIIQQLTEKFEEDSAEYPLSLGTQPWRRFRAAFCELVAAVVRRCQYSVVYDEFLMDALISLLTGLSDSQVRAFRHTSTLAGRGCTATGTRPPTWSSSPAASR</sequence>
<comment type="similarity">
    <text evidence="1">Belongs to the SCC3 family.</text>
</comment>
<feature type="domain" description="STAG" evidence="3">
    <location>
        <begin position="89"/>
        <end position="154"/>
    </location>
</feature>
<dbReference type="Proteomes" id="UP000694555">
    <property type="component" value="Unplaced"/>
</dbReference>
<dbReference type="InterPro" id="IPR039662">
    <property type="entry name" value="Cohesin_Scc3/SA"/>
</dbReference>
<dbReference type="PANTHER" id="PTHR11199:SF8">
    <property type="entry name" value="COHESIN SUBUNIT SA-3"/>
    <property type="match status" value="1"/>
</dbReference>
<evidence type="ECO:0000256" key="2">
    <source>
        <dbReference type="SAM" id="MobiDB-lite"/>
    </source>
</evidence>
<evidence type="ECO:0000259" key="3">
    <source>
        <dbReference type="Pfam" id="PF08514"/>
    </source>
</evidence>
<dbReference type="GO" id="GO:0003682">
    <property type="term" value="F:chromatin binding"/>
    <property type="evidence" value="ECO:0007669"/>
    <property type="project" value="TreeGrafter"/>
</dbReference>
<dbReference type="InterPro" id="IPR013721">
    <property type="entry name" value="STAG"/>
</dbReference>
<reference evidence="4" key="1">
    <citation type="submission" date="2025-08" db="UniProtKB">
        <authorList>
            <consortium name="Ensembl"/>
        </authorList>
    </citation>
    <scope>IDENTIFICATION</scope>
</reference>
<feature type="region of interest" description="Disordered" evidence="2">
    <location>
        <begin position="155"/>
        <end position="175"/>
    </location>
</feature>
<evidence type="ECO:0000313" key="4">
    <source>
        <dbReference type="Ensembl" id="ENSBJAP00000001138.1"/>
    </source>
</evidence>
<evidence type="ECO:0000313" key="5">
    <source>
        <dbReference type="Proteomes" id="UP000694555"/>
    </source>
</evidence>
<accession>A0A8B9Z121</accession>
<dbReference type="Pfam" id="PF08514">
    <property type="entry name" value="STAG"/>
    <property type="match status" value="1"/>
</dbReference>
<dbReference type="AlphaFoldDB" id="A0A8B9Z121"/>
<proteinExistence type="inferred from homology"/>
<protein>
    <recommendedName>
        <fullName evidence="3">STAG domain-containing protein</fullName>
    </recommendedName>
</protein>
<feature type="compositionally biased region" description="Polar residues" evidence="2">
    <location>
        <begin position="159"/>
        <end position="175"/>
    </location>
</feature>
<feature type="region of interest" description="Disordered" evidence="2">
    <location>
        <begin position="1"/>
        <end position="30"/>
    </location>
</feature>
<organism evidence="4 5">
    <name type="scientific">Buteo japonicus</name>
    <dbReference type="NCBI Taxonomy" id="224669"/>
    <lineage>
        <taxon>Eukaryota</taxon>
        <taxon>Metazoa</taxon>
        <taxon>Chordata</taxon>
        <taxon>Craniata</taxon>
        <taxon>Vertebrata</taxon>
        <taxon>Euteleostomi</taxon>
        <taxon>Archelosauria</taxon>
        <taxon>Archosauria</taxon>
        <taxon>Dinosauria</taxon>
        <taxon>Saurischia</taxon>
        <taxon>Theropoda</taxon>
        <taxon>Coelurosauria</taxon>
        <taxon>Aves</taxon>
        <taxon>Neognathae</taxon>
        <taxon>Neoaves</taxon>
        <taxon>Telluraves</taxon>
        <taxon>Accipitrimorphae</taxon>
        <taxon>Accipitriformes</taxon>
        <taxon>Accipitridae</taxon>
        <taxon>Accipitrinae</taxon>
        <taxon>Buteo</taxon>
    </lineage>
</organism>
<reference evidence="4" key="2">
    <citation type="submission" date="2025-09" db="UniProtKB">
        <authorList>
            <consortium name="Ensembl"/>
        </authorList>
    </citation>
    <scope>IDENTIFICATION</scope>
</reference>
<dbReference type="GO" id="GO:0030893">
    <property type="term" value="C:meiotic cohesin complex"/>
    <property type="evidence" value="ECO:0007669"/>
    <property type="project" value="TreeGrafter"/>
</dbReference>